<dbReference type="SUPFAM" id="SSF49384">
    <property type="entry name" value="Carbohydrate-binding domain"/>
    <property type="match status" value="1"/>
</dbReference>
<dbReference type="InterPro" id="IPR000601">
    <property type="entry name" value="PKD_dom"/>
</dbReference>
<sequence>MKIKLARLVIIFLLAGVGSFAGATKAHAAPRLNLEPASITVLNNATFELRVAIDVESNQAIGSDAVISYDDDDFDVTGVSNGGFFPNFAWANDPENDRLEIHAGSFQIFSSNTGAGTLAIITLRAKKSSGSATVSFRCGPVSPTSQILSTTGTNILSCGSLNQSTITFDSQTQPTNTPVPTATPLPTATSAPDSGNNINPVCEGLSVNKTSGTTPLTVTFSCTGSDTDDDVNYAEFTFGDGQQLSIEKNIGAKGTISTTHTYTITGSFAASCRVRDNNGSFSSRPGTCQKTIAVSRAGTTTFRPTATPIPPTPQPTIGTQLVALTTITPTPTIPLTSPTPMEEQKEEKAFPWASIGVGAIILTGLLLTWWYMHKKSPPLPY</sequence>
<organism evidence="4 5">
    <name type="scientific">Candidatus Gottesmanbacteria bacterium RIFCSPHIGHO2_01_FULL_46_14</name>
    <dbReference type="NCBI Taxonomy" id="1798380"/>
    <lineage>
        <taxon>Bacteria</taxon>
        <taxon>Candidatus Gottesmaniibacteriota</taxon>
    </lineage>
</organism>
<evidence type="ECO:0000313" key="5">
    <source>
        <dbReference type="Proteomes" id="UP000177416"/>
    </source>
</evidence>
<evidence type="ECO:0000259" key="3">
    <source>
        <dbReference type="PROSITE" id="PS50093"/>
    </source>
</evidence>
<dbReference type="SUPFAM" id="SSF49299">
    <property type="entry name" value="PKD domain"/>
    <property type="match status" value="1"/>
</dbReference>
<dbReference type="Gene3D" id="2.60.40.680">
    <property type="match status" value="1"/>
</dbReference>
<dbReference type="Pfam" id="PF18911">
    <property type="entry name" value="PKD_4"/>
    <property type="match status" value="1"/>
</dbReference>
<gene>
    <name evidence="4" type="ORF">A2875_00390</name>
</gene>
<evidence type="ECO:0000256" key="1">
    <source>
        <dbReference type="SAM" id="Phobius"/>
    </source>
</evidence>
<feature type="transmembrane region" description="Helical" evidence="1">
    <location>
        <begin position="349"/>
        <end position="372"/>
    </location>
</feature>
<name>A0A1F5ZMA3_9BACT</name>
<reference evidence="4 5" key="1">
    <citation type="journal article" date="2016" name="Nat. Commun.">
        <title>Thousands of microbial genomes shed light on interconnected biogeochemical processes in an aquifer system.</title>
        <authorList>
            <person name="Anantharaman K."/>
            <person name="Brown C.T."/>
            <person name="Hug L.A."/>
            <person name="Sharon I."/>
            <person name="Castelle C.J."/>
            <person name="Probst A.J."/>
            <person name="Thomas B.C."/>
            <person name="Singh A."/>
            <person name="Wilkins M.J."/>
            <person name="Karaoz U."/>
            <person name="Brodie E.L."/>
            <person name="Williams K.H."/>
            <person name="Hubbard S.S."/>
            <person name="Banfield J.F."/>
        </authorList>
    </citation>
    <scope>NUCLEOTIDE SEQUENCE [LARGE SCALE GENOMIC DNA]</scope>
</reference>
<accession>A0A1F5ZMA3</accession>
<evidence type="ECO:0000313" key="4">
    <source>
        <dbReference type="EMBL" id="OGG13609.1"/>
    </source>
</evidence>
<feature type="chain" id="PRO_5009522867" description="PKD domain-containing protein" evidence="2">
    <location>
        <begin position="29"/>
        <end position="381"/>
    </location>
</feature>
<keyword evidence="1" id="KW-1133">Transmembrane helix</keyword>
<proteinExistence type="predicted"/>
<dbReference type="Proteomes" id="UP000177416">
    <property type="component" value="Unassembled WGS sequence"/>
</dbReference>
<dbReference type="CDD" id="cd00146">
    <property type="entry name" value="PKD"/>
    <property type="match status" value="1"/>
</dbReference>
<keyword evidence="2" id="KW-0732">Signal</keyword>
<comment type="caution">
    <text evidence="4">The sequence shown here is derived from an EMBL/GenBank/DDBJ whole genome shotgun (WGS) entry which is preliminary data.</text>
</comment>
<dbReference type="GO" id="GO:0030246">
    <property type="term" value="F:carbohydrate binding"/>
    <property type="evidence" value="ECO:0007669"/>
    <property type="project" value="InterPro"/>
</dbReference>
<evidence type="ECO:0000256" key="2">
    <source>
        <dbReference type="SAM" id="SignalP"/>
    </source>
</evidence>
<dbReference type="Gene3D" id="2.60.40.10">
    <property type="entry name" value="Immunoglobulins"/>
    <property type="match status" value="1"/>
</dbReference>
<dbReference type="InterPro" id="IPR035986">
    <property type="entry name" value="PKD_dom_sf"/>
</dbReference>
<dbReference type="InterPro" id="IPR013783">
    <property type="entry name" value="Ig-like_fold"/>
</dbReference>
<feature type="signal peptide" evidence="2">
    <location>
        <begin position="1"/>
        <end position="28"/>
    </location>
</feature>
<dbReference type="AlphaFoldDB" id="A0A1F5ZMA3"/>
<dbReference type="EMBL" id="MFJJ01000041">
    <property type="protein sequence ID" value="OGG13609.1"/>
    <property type="molecule type" value="Genomic_DNA"/>
</dbReference>
<dbReference type="PROSITE" id="PS50093">
    <property type="entry name" value="PKD"/>
    <property type="match status" value="1"/>
</dbReference>
<keyword evidence="1" id="KW-0812">Transmembrane</keyword>
<protein>
    <recommendedName>
        <fullName evidence="3">PKD domain-containing protein</fullName>
    </recommendedName>
</protein>
<feature type="domain" description="PKD" evidence="3">
    <location>
        <begin position="210"/>
        <end position="283"/>
    </location>
</feature>
<keyword evidence="1" id="KW-0472">Membrane</keyword>
<dbReference type="InterPro" id="IPR008965">
    <property type="entry name" value="CBM2/CBM3_carb-bd_dom_sf"/>
</dbReference>